<evidence type="ECO:0008006" key="8">
    <source>
        <dbReference type="Google" id="ProtNLM"/>
    </source>
</evidence>
<evidence type="ECO:0000256" key="2">
    <source>
        <dbReference type="ARBA" id="ARBA00022603"/>
    </source>
</evidence>
<keyword evidence="3" id="KW-0808">Transferase</keyword>
<dbReference type="InterPro" id="IPR008854">
    <property type="entry name" value="TPMT"/>
</dbReference>
<protein>
    <recommendedName>
        <fullName evidence="8">Methyltransferase domain-containing protein</fullName>
    </recommendedName>
</protein>
<dbReference type="SUPFAM" id="SSF53335">
    <property type="entry name" value="S-adenosyl-L-methionine-dependent methyltransferases"/>
    <property type="match status" value="1"/>
</dbReference>
<dbReference type="EMBL" id="JAUJLE010000281">
    <property type="protein sequence ID" value="KAK0963154.1"/>
    <property type="molecule type" value="Genomic_DNA"/>
</dbReference>
<proteinExistence type="predicted"/>
<keyword evidence="1" id="KW-0597">Phosphoprotein</keyword>
<sequence>MSLPGSRELEREKLLLAEALGSQSRCPYREVLTTPALTGKGATSLLLECVPFAKDTLPSSRRGRYSAPSRTRQQAAHEQHEHNSAANPATHVPLADMTEVLPNDARLKLRAQFDGLPPDQHGRGWNDLWSQNITPWDREKPSPALIDTLKDKSHIFGSPFRQDLAKPNDPHPPPRKRVLVPGCGKGYDVLLFSSHGYDAFGLDISPLAIERANGVLKDPSLATAYPSSLNGRGEIKFLVADFFADDFLAEIGGGDFDVIYDYTFLCALPPSMRPAWAKRMSQLLSPTGHLICLEFPLGKEPKTGGPPHGLTAELFEQLLDHPGREVKYNNGGYVCEDRSLEKSDDALEKIDRWKAERTHEAGLGRDHVSIWRRLRR</sequence>
<name>A0AAN6HBJ5_9PEZI</name>
<accession>A0AAN6HBJ5</accession>
<dbReference type="PANTHER" id="PTHR32183">
    <property type="match status" value="1"/>
</dbReference>
<dbReference type="PANTHER" id="PTHR32183:SF6">
    <property type="entry name" value="CYSTEINE SULFINATE DESULFINASE_CYSTEINE DESULFURASE AND RELATED ENZYMES"/>
    <property type="match status" value="1"/>
</dbReference>
<evidence type="ECO:0000256" key="3">
    <source>
        <dbReference type="ARBA" id="ARBA00022679"/>
    </source>
</evidence>
<dbReference type="AlphaFoldDB" id="A0AAN6HBJ5"/>
<evidence type="ECO:0000313" key="7">
    <source>
        <dbReference type="Proteomes" id="UP001175353"/>
    </source>
</evidence>
<evidence type="ECO:0000256" key="1">
    <source>
        <dbReference type="ARBA" id="ARBA00022553"/>
    </source>
</evidence>
<organism evidence="6 7">
    <name type="scientific">Friedmanniomyces endolithicus</name>
    <dbReference type="NCBI Taxonomy" id="329885"/>
    <lineage>
        <taxon>Eukaryota</taxon>
        <taxon>Fungi</taxon>
        <taxon>Dikarya</taxon>
        <taxon>Ascomycota</taxon>
        <taxon>Pezizomycotina</taxon>
        <taxon>Dothideomycetes</taxon>
        <taxon>Dothideomycetidae</taxon>
        <taxon>Mycosphaerellales</taxon>
        <taxon>Teratosphaeriaceae</taxon>
        <taxon>Friedmanniomyces</taxon>
    </lineage>
</organism>
<dbReference type="GO" id="GO:0032259">
    <property type="term" value="P:methylation"/>
    <property type="evidence" value="ECO:0007669"/>
    <property type="project" value="UniProtKB-KW"/>
</dbReference>
<dbReference type="InterPro" id="IPR029063">
    <property type="entry name" value="SAM-dependent_MTases_sf"/>
</dbReference>
<dbReference type="PROSITE" id="PS51585">
    <property type="entry name" value="SAM_MT_TPMT"/>
    <property type="match status" value="1"/>
</dbReference>
<dbReference type="Pfam" id="PF05724">
    <property type="entry name" value="TPMT"/>
    <property type="match status" value="1"/>
</dbReference>
<evidence type="ECO:0000313" key="6">
    <source>
        <dbReference type="EMBL" id="KAK0963154.1"/>
    </source>
</evidence>
<reference evidence="6" key="1">
    <citation type="submission" date="2023-06" db="EMBL/GenBank/DDBJ databases">
        <title>Black Yeasts Isolated from many extreme environments.</title>
        <authorList>
            <person name="Coleine C."/>
            <person name="Stajich J.E."/>
            <person name="Selbmann L."/>
        </authorList>
    </citation>
    <scope>NUCLEOTIDE SEQUENCE</scope>
    <source>
        <strain evidence="6">CCFEE 5200</strain>
    </source>
</reference>
<evidence type="ECO:0000256" key="5">
    <source>
        <dbReference type="SAM" id="MobiDB-lite"/>
    </source>
</evidence>
<evidence type="ECO:0000256" key="4">
    <source>
        <dbReference type="ARBA" id="ARBA00022691"/>
    </source>
</evidence>
<feature type="region of interest" description="Disordered" evidence="5">
    <location>
        <begin position="58"/>
        <end position="91"/>
    </location>
</feature>
<comment type="caution">
    <text evidence="6">The sequence shown here is derived from an EMBL/GenBank/DDBJ whole genome shotgun (WGS) entry which is preliminary data.</text>
</comment>
<dbReference type="Gene3D" id="3.40.50.150">
    <property type="entry name" value="Vaccinia Virus protein VP39"/>
    <property type="match status" value="1"/>
</dbReference>
<dbReference type="GO" id="GO:0008757">
    <property type="term" value="F:S-adenosylmethionine-dependent methyltransferase activity"/>
    <property type="evidence" value="ECO:0007669"/>
    <property type="project" value="InterPro"/>
</dbReference>
<keyword evidence="4" id="KW-0949">S-adenosyl-L-methionine</keyword>
<keyword evidence="2" id="KW-0489">Methyltransferase</keyword>
<keyword evidence="7" id="KW-1185">Reference proteome</keyword>
<gene>
    <name evidence="6" type="ORF">LTR91_019099</name>
</gene>
<dbReference type="Proteomes" id="UP001175353">
    <property type="component" value="Unassembled WGS sequence"/>
</dbReference>
<dbReference type="CDD" id="cd02440">
    <property type="entry name" value="AdoMet_MTases"/>
    <property type="match status" value="1"/>
</dbReference>